<dbReference type="CDD" id="cd17748">
    <property type="entry name" value="BRCT_DNA_ligase_like"/>
    <property type="match status" value="1"/>
</dbReference>
<dbReference type="InterPro" id="IPR012340">
    <property type="entry name" value="NA-bd_OB-fold"/>
</dbReference>
<dbReference type="Gene3D" id="6.20.10.30">
    <property type="match status" value="1"/>
</dbReference>
<keyword evidence="3 12" id="KW-0235">DNA replication</keyword>
<dbReference type="NCBIfam" id="NF005932">
    <property type="entry name" value="PRK07956.1"/>
    <property type="match status" value="1"/>
</dbReference>
<evidence type="ECO:0000256" key="6">
    <source>
        <dbReference type="ARBA" id="ARBA00022833"/>
    </source>
</evidence>
<evidence type="ECO:0000256" key="11">
    <source>
        <dbReference type="ARBA" id="ARBA00034005"/>
    </source>
</evidence>
<feature type="binding site" evidence="12">
    <location>
        <position position="131"/>
    </location>
    <ligand>
        <name>NAD(+)</name>
        <dbReference type="ChEBI" id="CHEBI:57540"/>
    </ligand>
</feature>
<dbReference type="SUPFAM" id="SSF47781">
    <property type="entry name" value="RuvA domain 2-like"/>
    <property type="match status" value="1"/>
</dbReference>
<dbReference type="Gene3D" id="1.10.287.610">
    <property type="entry name" value="Helix hairpin bin"/>
    <property type="match status" value="1"/>
</dbReference>
<keyword evidence="10 12" id="KW-0464">Manganese</keyword>
<evidence type="ECO:0000313" key="16">
    <source>
        <dbReference type="Proteomes" id="UP001524642"/>
    </source>
</evidence>
<reference evidence="15 16" key="1">
    <citation type="submission" date="2022-06" db="EMBL/GenBank/DDBJ databases">
        <title>Roseomonas CN29.</title>
        <authorList>
            <person name="Cheng Y."/>
            <person name="He X."/>
        </authorList>
    </citation>
    <scope>NUCLEOTIDE SEQUENCE [LARGE SCALE GENOMIC DNA]</scope>
    <source>
        <strain evidence="15 16">CN29</strain>
    </source>
</reference>
<feature type="binding site" evidence="12">
    <location>
        <begin position="48"/>
        <end position="52"/>
    </location>
    <ligand>
        <name>NAD(+)</name>
        <dbReference type="ChEBI" id="CHEBI:57540"/>
    </ligand>
</feature>
<dbReference type="SUPFAM" id="SSF50249">
    <property type="entry name" value="Nucleic acid-binding proteins"/>
    <property type="match status" value="1"/>
</dbReference>
<evidence type="ECO:0000256" key="7">
    <source>
        <dbReference type="ARBA" id="ARBA00022842"/>
    </source>
</evidence>
<feature type="binding site" evidence="12">
    <location>
        <position position="443"/>
    </location>
    <ligand>
        <name>Zn(2+)</name>
        <dbReference type="ChEBI" id="CHEBI:29105"/>
    </ligand>
</feature>
<organism evidence="15 16">
    <name type="scientific">Roseomonas populi</name>
    <dbReference type="NCBI Taxonomy" id="3121582"/>
    <lineage>
        <taxon>Bacteria</taxon>
        <taxon>Pseudomonadati</taxon>
        <taxon>Pseudomonadota</taxon>
        <taxon>Alphaproteobacteria</taxon>
        <taxon>Acetobacterales</taxon>
        <taxon>Roseomonadaceae</taxon>
        <taxon>Roseomonas</taxon>
    </lineage>
</organism>
<feature type="binding site" evidence="12">
    <location>
        <position position="154"/>
    </location>
    <ligand>
        <name>NAD(+)</name>
        <dbReference type="ChEBI" id="CHEBI:57540"/>
    </ligand>
</feature>
<feature type="region of interest" description="Disordered" evidence="13">
    <location>
        <begin position="1"/>
        <end position="20"/>
    </location>
</feature>
<evidence type="ECO:0000256" key="8">
    <source>
        <dbReference type="ARBA" id="ARBA00023027"/>
    </source>
</evidence>
<dbReference type="InterPro" id="IPR004149">
    <property type="entry name" value="Znf_DNAligase_C4"/>
</dbReference>
<dbReference type="InterPro" id="IPR018239">
    <property type="entry name" value="DNA_ligase_AS"/>
</dbReference>
<dbReference type="Gene3D" id="3.40.50.10190">
    <property type="entry name" value="BRCT domain"/>
    <property type="match status" value="1"/>
</dbReference>
<dbReference type="InterPro" id="IPR013840">
    <property type="entry name" value="DNAligase_N"/>
</dbReference>
<proteinExistence type="inferred from homology"/>
<keyword evidence="2 12" id="KW-0436">Ligase</keyword>
<dbReference type="Proteomes" id="UP001524642">
    <property type="component" value="Unassembled WGS sequence"/>
</dbReference>
<dbReference type="Gene3D" id="2.40.50.140">
    <property type="entry name" value="Nucleic acid-binding proteins"/>
    <property type="match status" value="1"/>
</dbReference>
<dbReference type="PROSITE" id="PS01055">
    <property type="entry name" value="DNA_LIGASE_N1"/>
    <property type="match status" value="1"/>
</dbReference>
<dbReference type="EMBL" id="JANJOU010000020">
    <property type="protein sequence ID" value="MCR0984413.1"/>
    <property type="molecule type" value="Genomic_DNA"/>
</dbReference>
<dbReference type="PANTHER" id="PTHR23389:SF9">
    <property type="entry name" value="DNA LIGASE"/>
    <property type="match status" value="1"/>
</dbReference>
<dbReference type="Pfam" id="PF00533">
    <property type="entry name" value="BRCT"/>
    <property type="match status" value="1"/>
</dbReference>
<feature type="binding site" evidence="12">
    <location>
        <position position="346"/>
    </location>
    <ligand>
        <name>NAD(+)</name>
        <dbReference type="ChEBI" id="CHEBI:57540"/>
    </ligand>
</feature>
<feature type="binding site" evidence="12">
    <location>
        <position position="464"/>
    </location>
    <ligand>
        <name>Zn(2+)</name>
        <dbReference type="ChEBI" id="CHEBI:29105"/>
    </ligand>
</feature>
<gene>
    <name evidence="12 15" type="primary">ligA</name>
    <name evidence="15" type="ORF">NRP21_20355</name>
</gene>
<sequence length="719" mass="78966">MAEKTPSPALPPEELNETEAARELEALAARLNEASRAYHVNDAPIMPDAEYDALYRRNQAIEARFPDLVRPDSPSRKVGEEAAAGFAKARHGTPMLSLDNAFAPEDFAEFAARIRRFLGLSAEEVLRFVAEPKIDGLSVNLTYEKGRFVRGATRGDGTVGEDITENLLTLDQLPRELKAPFPERIEVRGEVFMTKADFLAFHAEQTRLFEERELRRETGEKVGEAVRIPVNPRNAAAGSLRQLDAKVTASRPLRLFAYAQGTSSSPVAETHSGYLDVLRGWGFQVNPLSTLLDDENASADFQARMAERRAGLEYDIDGVVYKLDRLDWQTRLGFVGRAPRWAIAWKFPAERAVTKLLDIQIQVGRTGALTPRAIMQPVNVGGVMVQHATLHNEDEVARRDARVGDTVELQRAGDVIPQIIRVVDPEREGRGEPWVPPTVCPECGSPAVRPEGEVVRRCTGGLICPAQQVERLIHFASRNAMDIEGLGIENIVLLHEEGLVKTPADIFRVKDHVSTLRGWKGWGGSAKGESKKVQNLLAAIEARRSVSLERFIFALGIRRIGEQNARLLARHYHTAEAWRQAMLDARIIGSEAREDLGGIIGIGPAIAQELVGFFSETRNVEALDDLLREVSPEPAEAVAEGALSGKSIVFTGSLETMTRQEAEARAEALGAKVVKSVSKKTDFVVIGADAGSKAKKAAELELKTLTEAEWRELAGFGPA</sequence>
<dbReference type="NCBIfam" id="TIGR00575">
    <property type="entry name" value="dnlj"/>
    <property type="match status" value="1"/>
</dbReference>
<dbReference type="InterPro" id="IPR004150">
    <property type="entry name" value="NAD_DNA_ligase_OB"/>
</dbReference>
<dbReference type="PIRSF" id="PIRSF001604">
    <property type="entry name" value="LigA"/>
    <property type="match status" value="1"/>
</dbReference>
<accession>A0ABT1X8H4</accession>
<dbReference type="Pfam" id="PF01653">
    <property type="entry name" value="DNA_ligase_aden"/>
    <property type="match status" value="1"/>
</dbReference>
<keyword evidence="7 12" id="KW-0460">Magnesium</keyword>
<comment type="caution">
    <text evidence="12">Lacks conserved residue(s) required for the propagation of feature annotation.</text>
</comment>
<comment type="caution">
    <text evidence="15">The sequence shown here is derived from an EMBL/GenBank/DDBJ whole genome shotgun (WGS) entry which is preliminary data.</text>
</comment>
<comment type="similarity">
    <text evidence="12">Belongs to the NAD-dependent DNA ligase family. LigA subfamily.</text>
</comment>
<dbReference type="InterPro" id="IPR013839">
    <property type="entry name" value="DNAligase_adenylation"/>
</dbReference>
<dbReference type="InterPro" id="IPR036420">
    <property type="entry name" value="BRCT_dom_sf"/>
</dbReference>
<keyword evidence="9 12" id="KW-0234">DNA repair</keyword>
<dbReference type="InterPro" id="IPR001679">
    <property type="entry name" value="DNA_ligase"/>
</dbReference>
<dbReference type="RefSeq" id="WP_257718064.1">
    <property type="nucleotide sequence ID" value="NZ_JANJOU010000020.1"/>
</dbReference>
<evidence type="ECO:0000313" key="15">
    <source>
        <dbReference type="EMBL" id="MCR0984413.1"/>
    </source>
</evidence>
<dbReference type="Gene3D" id="3.30.470.30">
    <property type="entry name" value="DNA ligase/mRNA capping enzyme"/>
    <property type="match status" value="1"/>
</dbReference>
<dbReference type="PANTHER" id="PTHR23389">
    <property type="entry name" value="CHROMOSOME TRANSMISSION FIDELITY FACTOR 18"/>
    <property type="match status" value="1"/>
</dbReference>
<keyword evidence="6 12" id="KW-0862">Zinc</keyword>
<evidence type="ECO:0000256" key="13">
    <source>
        <dbReference type="SAM" id="MobiDB-lite"/>
    </source>
</evidence>
<dbReference type="Gene3D" id="1.10.150.20">
    <property type="entry name" value="5' to 3' exonuclease, C-terminal subdomain"/>
    <property type="match status" value="2"/>
</dbReference>
<keyword evidence="5 12" id="KW-0227">DNA damage</keyword>
<protein>
    <recommendedName>
        <fullName evidence="12">DNA ligase</fullName>
        <ecNumber evidence="12">6.5.1.2</ecNumber>
    </recommendedName>
    <alternativeName>
        <fullName evidence="12">Polydeoxyribonucleotide synthase [NAD(+)]</fullName>
    </alternativeName>
</protein>
<feature type="binding site" evidence="12">
    <location>
        <position position="322"/>
    </location>
    <ligand>
        <name>NAD(+)</name>
        <dbReference type="ChEBI" id="CHEBI:57540"/>
    </ligand>
</feature>
<evidence type="ECO:0000256" key="4">
    <source>
        <dbReference type="ARBA" id="ARBA00022723"/>
    </source>
</evidence>
<dbReference type="InterPro" id="IPR001357">
    <property type="entry name" value="BRCT_dom"/>
</dbReference>
<dbReference type="Pfam" id="PF03119">
    <property type="entry name" value="DNA_ligase_ZBD"/>
    <property type="match status" value="1"/>
</dbReference>
<keyword evidence="8 12" id="KW-0520">NAD</keyword>
<feature type="active site" description="N6-AMP-lysine intermediate" evidence="12">
    <location>
        <position position="133"/>
    </location>
</feature>
<dbReference type="Pfam" id="PF12826">
    <property type="entry name" value="HHH_2"/>
    <property type="match status" value="1"/>
</dbReference>
<dbReference type="SMART" id="SM00532">
    <property type="entry name" value="LIGANc"/>
    <property type="match status" value="1"/>
</dbReference>
<dbReference type="InterPro" id="IPR041663">
    <property type="entry name" value="DisA/LigA_HHH"/>
</dbReference>
<evidence type="ECO:0000259" key="14">
    <source>
        <dbReference type="PROSITE" id="PS50172"/>
    </source>
</evidence>
<dbReference type="SUPFAM" id="SSF52113">
    <property type="entry name" value="BRCT domain"/>
    <property type="match status" value="1"/>
</dbReference>
<dbReference type="Pfam" id="PF03120">
    <property type="entry name" value="OB_DNA_ligase"/>
    <property type="match status" value="1"/>
</dbReference>
<comment type="function">
    <text evidence="1 12">DNA ligase that catalyzes the formation of phosphodiester linkages between 5'-phosphoryl and 3'-hydroxyl groups in double-stranded DNA using NAD as a coenzyme and as the energy source for the reaction. It is essential for DNA replication and repair of damaged DNA.</text>
</comment>
<dbReference type="PROSITE" id="PS50172">
    <property type="entry name" value="BRCT"/>
    <property type="match status" value="1"/>
</dbReference>
<dbReference type="EC" id="6.5.1.2" evidence="12"/>
<dbReference type="CDD" id="cd00114">
    <property type="entry name" value="LIGANc"/>
    <property type="match status" value="1"/>
</dbReference>
<dbReference type="GO" id="GO:0003911">
    <property type="term" value="F:DNA ligase (NAD+) activity"/>
    <property type="evidence" value="ECO:0007669"/>
    <property type="project" value="UniProtKB-EC"/>
</dbReference>
<feature type="binding site" evidence="12">
    <location>
        <position position="190"/>
    </location>
    <ligand>
        <name>NAD(+)</name>
        <dbReference type="ChEBI" id="CHEBI:57540"/>
    </ligand>
</feature>
<evidence type="ECO:0000256" key="2">
    <source>
        <dbReference type="ARBA" id="ARBA00022598"/>
    </source>
</evidence>
<comment type="cofactor">
    <cofactor evidence="12">
        <name>Mg(2+)</name>
        <dbReference type="ChEBI" id="CHEBI:18420"/>
    </cofactor>
    <cofactor evidence="12">
        <name>Mn(2+)</name>
        <dbReference type="ChEBI" id="CHEBI:29035"/>
    </cofactor>
</comment>
<dbReference type="SMART" id="SM00292">
    <property type="entry name" value="BRCT"/>
    <property type="match status" value="1"/>
</dbReference>
<keyword evidence="4 12" id="KW-0479">Metal-binding</keyword>
<feature type="domain" description="BRCT" evidence="14">
    <location>
        <begin position="638"/>
        <end position="710"/>
    </location>
</feature>
<evidence type="ECO:0000256" key="1">
    <source>
        <dbReference type="ARBA" id="ARBA00004067"/>
    </source>
</evidence>
<dbReference type="SUPFAM" id="SSF56091">
    <property type="entry name" value="DNA ligase/mRNA capping enzyme, catalytic domain"/>
    <property type="match status" value="1"/>
</dbReference>
<evidence type="ECO:0000256" key="3">
    <source>
        <dbReference type="ARBA" id="ARBA00022705"/>
    </source>
</evidence>
<keyword evidence="16" id="KW-1185">Reference proteome</keyword>
<evidence type="ECO:0000256" key="5">
    <source>
        <dbReference type="ARBA" id="ARBA00022763"/>
    </source>
</evidence>
<dbReference type="InterPro" id="IPR010994">
    <property type="entry name" value="RuvA_2-like"/>
</dbReference>
<dbReference type="HAMAP" id="MF_01588">
    <property type="entry name" value="DNA_ligase_A"/>
    <property type="match status" value="1"/>
</dbReference>
<name>A0ABT1X8H4_9PROT</name>
<comment type="catalytic activity">
    <reaction evidence="11 12">
        <text>NAD(+) + (deoxyribonucleotide)n-3'-hydroxyl + 5'-phospho-(deoxyribonucleotide)m = (deoxyribonucleotide)n+m + AMP + beta-nicotinamide D-nucleotide.</text>
        <dbReference type="EC" id="6.5.1.2"/>
    </reaction>
</comment>
<feature type="binding site" evidence="12">
    <location>
        <begin position="97"/>
        <end position="98"/>
    </location>
    <ligand>
        <name>NAD(+)</name>
        <dbReference type="ChEBI" id="CHEBI:57540"/>
    </ligand>
</feature>
<evidence type="ECO:0000256" key="12">
    <source>
        <dbReference type="HAMAP-Rule" id="MF_01588"/>
    </source>
</evidence>
<evidence type="ECO:0000256" key="10">
    <source>
        <dbReference type="ARBA" id="ARBA00023211"/>
    </source>
</evidence>
<evidence type="ECO:0000256" key="9">
    <source>
        <dbReference type="ARBA" id="ARBA00023204"/>
    </source>
</evidence>
<feature type="binding site" evidence="12">
    <location>
        <position position="440"/>
    </location>
    <ligand>
        <name>Zn(2+)</name>
        <dbReference type="ChEBI" id="CHEBI:29105"/>
    </ligand>
</feature>